<reference evidence="3" key="1">
    <citation type="submission" date="2018-06" db="EMBL/GenBank/DDBJ databases">
        <authorList>
            <person name="Zhirakovskaya E."/>
        </authorList>
    </citation>
    <scope>NUCLEOTIDE SEQUENCE [LARGE SCALE GENOMIC DNA]</scope>
</reference>
<dbReference type="Proteomes" id="UP000260367">
    <property type="component" value="Segment"/>
</dbReference>
<dbReference type="PROSITE" id="PS50853">
    <property type="entry name" value="FN3"/>
    <property type="match status" value="1"/>
</dbReference>
<dbReference type="InterPro" id="IPR003961">
    <property type="entry name" value="FN3_dom"/>
</dbReference>
<dbReference type="RefSeq" id="YP_009806798.1">
    <property type="nucleotide sequence ID" value="NC_048017.1"/>
</dbReference>
<proteinExistence type="predicted"/>
<dbReference type="CDD" id="cd00063">
    <property type="entry name" value="FN3"/>
    <property type="match status" value="1"/>
</dbReference>
<evidence type="ECO:0000313" key="2">
    <source>
        <dbReference type="EMBL" id="AXH47314.1"/>
    </source>
</evidence>
<feature type="domain" description="Fibronectin type-III" evidence="1">
    <location>
        <begin position="130"/>
        <end position="220"/>
    </location>
</feature>
<organism evidence="2 3">
    <name type="scientific">Microbacterium phage Eden</name>
    <dbReference type="NCBI Taxonomy" id="2250289"/>
    <lineage>
        <taxon>Viruses</taxon>
        <taxon>Duplodnaviria</taxon>
        <taxon>Heunggongvirae</taxon>
        <taxon>Uroviricota</taxon>
        <taxon>Caudoviricetes</taxon>
        <taxon>Edenvirus</taxon>
        <taxon>Edenvirus eden</taxon>
    </lineage>
</organism>
<dbReference type="InterPro" id="IPR036116">
    <property type="entry name" value="FN3_sf"/>
</dbReference>
<dbReference type="KEGG" id="vg:54997668"/>
<sequence>MVSSNFPNRPFRLEEYCPVGAQNAWNTGNNSRVDSRLYINKNSYSPTYSGSGSSYSMYINGALVGSNGNFGYDFRNSDSLLIHASDNWFGHDGEGNMYVTIDGYANVAIMGYTEVHSGYWAPRIAQPASAPTPLGLDEITTNSMRYRFSGNDLRGGSLIRWEYQWADNAAFTGGPIVTSNGTSTQAGLTPGKDYWFRSRAVTNAGNGAWSSAISAKTLAAVYHSNGTAWQPVEVYQSDGSNWLPVEVYYSNGTAWVSPLSL</sequence>
<accession>A0A345KWB2</accession>
<dbReference type="EMBL" id="MH509447">
    <property type="protein sequence ID" value="AXH47314.1"/>
    <property type="molecule type" value="Genomic_DNA"/>
</dbReference>
<protein>
    <recommendedName>
        <fullName evidence="1">Fibronectin type-III domain-containing protein</fullName>
    </recommendedName>
</protein>
<evidence type="ECO:0000259" key="1">
    <source>
        <dbReference type="PROSITE" id="PS50853"/>
    </source>
</evidence>
<dbReference type="Gene3D" id="2.60.40.10">
    <property type="entry name" value="Immunoglobulins"/>
    <property type="match status" value="1"/>
</dbReference>
<dbReference type="SUPFAM" id="SSF49265">
    <property type="entry name" value="Fibronectin type III"/>
    <property type="match status" value="1"/>
</dbReference>
<gene>
    <name evidence="2" type="primary">19</name>
    <name evidence="2" type="ORF">SEA_EDEN_19</name>
</gene>
<name>A0A345KWB2_9CAUD</name>
<dbReference type="InterPro" id="IPR013783">
    <property type="entry name" value="Ig-like_fold"/>
</dbReference>
<keyword evidence="3" id="KW-1185">Reference proteome</keyword>
<evidence type="ECO:0000313" key="3">
    <source>
        <dbReference type="Proteomes" id="UP000260367"/>
    </source>
</evidence>
<dbReference type="GeneID" id="54997668"/>